<dbReference type="PANTHER" id="PTHR46401:SF2">
    <property type="entry name" value="GLYCOSYLTRANSFERASE WBBK-RELATED"/>
    <property type="match status" value="1"/>
</dbReference>
<name>A0A562B8A6_9BURK</name>
<dbReference type="SUPFAM" id="SSF53756">
    <property type="entry name" value="UDP-Glycosyltransferase/glycogen phosphorylase"/>
    <property type="match status" value="1"/>
</dbReference>
<comment type="caution">
    <text evidence="2">The sequence shown here is derived from an EMBL/GenBank/DDBJ whole genome shotgun (WGS) entry which is preliminary data.</text>
</comment>
<evidence type="ECO:0000313" key="2">
    <source>
        <dbReference type="EMBL" id="TWG81412.1"/>
    </source>
</evidence>
<keyword evidence="3" id="KW-1185">Reference proteome</keyword>
<protein>
    <submittedName>
        <fullName evidence="2">Glycosyltransferase involved in cell wall biosynthesis</fullName>
    </submittedName>
</protein>
<dbReference type="PANTHER" id="PTHR46401">
    <property type="entry name" value="GLYCOSYLTRANSFERASE WBBK-RELATED"/>
    <property type="match status" value="1"/>
</dbReference>
<dbReference type="Pfam" id="PF13692">
    <property type="entry name" value="Glyco_trans_1_4"/>
    <property type="match status" value="1"/>
</dbReference>
<accession>A0A562B8A6</accession>
<evidence type="ECO:0000313" key="3">
    <source>
        <dbReference type="Proteomes" id="UP000318141"/>
    </source>
</evidence>
<gene>
    <name evidence="2" type="ORF">L602_004100000110</name>
</gene>
<dbReference type="GO" id="GO:0009103">
    <property type="term" value="P:lipopolysaccharide biosynthetic process"/>
    <property type="evidence" value="ECO:0007669"/>
    <property type="project" value="TreeGrafter"/>
</dbReference>
<proteinExistence type="predicted"/>
<dbReference type="GO" id="GO:0016757">
    <property type="term" value="F:glycosyltransferase activity"/>
    <property type="evidence" value="ECO:0007669"/>
    <property type="project" value="TreeGrafter"/>
</dbReference>
<sequence length="384" mass="42594">MKVAYVTTYDAADLHAWSGSASYMLRSLHRSAIETEVIDNVDAGPVLTTLHRAKALMYRGLLSRDYQRDRAPSVARHYAQRVRRRMAGMRCDAVLSPGTLPVACLDVDRPIAIWTDATFDGMVGFYPSFSNFCRETVRDGHRLEQQALTRCSVAIFSSEWAAATALRNYDVDAAKVKVVPFGANVECHRTSVDIERISLTKDYSVCRLLLVGVDWHRKGGEHALAVARLLNRRGLPTELHVVGCRPAYDPPPFVKLHGFISKTTDEGRARLDKLMTEAHFLVLPSQAECCAVVLAEASSFGLPSLATRVGGIGTAVRNHRNGMTFDIEAGPEHWCDYIERLFASPPQYGALVRTSFREYAERLNWATAGAEVAQLLHQCCESHG</sequence>
<dbReference type="CDD" id="cd03801">
    <property type="entry name" value="GT4_PimA-like"/>
    <property type="match status" value="1"/>
</dbReference>
<dbReference type="Proteomes" id="UP000318141">
    <property type="component" value="Unassembled WGS sequence"/>
</dbReference>
<dbReference type="EMBL" id="VLJN01000036">
    <property type="protein sequence ID" value="TWG81412.1"/>
    <property type="molecule type" value="Genomic_DNA"/>
</dbReference>
<dbReference type="Gene3D" id="3.40.50.2000">
    <property type="entry name" value="Glycogen Phosphorylase B"/>
    <property type="match status" value="2"/>
</dbReference>
<keyword evidence="1 2" id="KW-0808">Transferase</keyword>
<evidence type="ECO:0000256" key="1">
    <source>
        <dbReference type="ARBA" id="ARBA00022679"/>
    </source>
</evidence>
<organism evidence="2 3">
    <name type="scientific">Cupriavidus gilardii J11</name>
    <dbReference type="NCBI Taxonomy" id="936133"/>
    <lineage>
        <taxon>Bacteria</taxon>
        <taxon>Pseudomonadati</taxon>
        <taxon>Pseudomonadota</taxon>
        <taxon>Betaproteobacteria</taxon>
        <taxon>Burkholderiales</taxon>
        <taxon>Burkholderiaceae</taxon>
        <taxon>Cupriavidus</taxon>
    </lineage>
</organism>
<reference evidence="2 3" key="1">
    <citation type="submission" date="2019-07" db="EMBL/GenBank/DDBJ databases">
        <title>Genome sequencing of lignin-degrading bacterial isolates.</title>
        <authorList>
            <person name="Gladden J."/>
        </authorList>
    </citation>
    <scope>NUCLEOTIDE SEQUENCE [LARGE SCALE GENOMIC DNA]</scope>
    <source>
        <strain evidence="2 3">J11</strain>
    </source>
</reference>
<dbReference type="AlphaFoldDB" id="A0A562B8A6"/>